<gene>
    <name evidence="1" type="ORF">MC70_017765</name>
</gene>
<accession>A0AAP8PG47</accession>
<name>A0AAP8PG47_SERMA</name>
<evidence type="ECO:0000313" key="2">
    <source>
        <dbReference type="Proteomes" id="UP000030378"/>
    </source>
</evidence>
<sequence length="715" mass="80659">MKKLTDDLKSKIFAHCEQSKSSAEGPRQEYLSKWVEAHKYKNAELPGATFYGEAFPEGIAPYVEPVLRETIKEALPQLLDSFTSDRRLAVNFRSRGWNNNQKRNELITANINKIFLDEQDGYGLIEKTINESLNPGSGFNKVFVDEKTYHERANLADWVELAEFASMLADDWHIDPPSDLFDKKKGAYKGFEWKTQTNKSKDPQTGADTEQSLILIRGTIPVKRVEKLVKAEFVEAKDLWFDTSNGDDFSKSRYMCHRILTTVGEAELKGYDPEKLKEAALNDKDVMIDEYAVTGDHFDNNSVDEKERKIYLYEHYIYSSLLDSKAEIKKYQVIATNNEILEVNEVAFFPFVHCKKEIVIGAFYGRGFFEDAKPYQIALTKKARQAEHNADMSTYGRYIAVKGQYNRESLLNNRPGAVVEQMSLGSVDRLPHSELGQSFAFSYDKLQESSDKALRRGFGSANLEEMPPIATATVAMGVYQDAQRGMLLSKTIARTYLNPLFSLIYETMKTEGWPLEDENGQVVQGVEYPSLYDLSVDVNTKGDDASQVMQLQVMGQVLQMIAPLQASYLSDENKYQWLKLACKSADLDSESLLTDPASIPDDKEAQMMQKENEALQHIAAKHQLQAIILANWKTAAEINNLEQEAHKLISDEATEHEESLAKIQGIMATAKNQADANTVRGQEVAVKNKAVNYETILASHKQATDLTSPVINGVR</sequence>
<proteinExistence type="predicted"/>
<organism evidence="1 2">
    <name type="scientific">Serratia marcescens</name>
    <dbReference type="NCBI Taxonomy" id="615"/>
    <lineage>
        <taxon>Bacteria</taxon>
        <taxon>Pseudomonadati</taxon>
        <taxon>Pseudomonadota</taxon>
        <taxon>Gammaproteobacteria</taxon>
        <taxon>Enterobacterales</taxon>
        <taxon>Yersiniaceae</taxon>
        <taxon>Serratia</taxon>
    </lineage>
</organism>
<dbReference type="RefSeq" id="WP_102985136.1">
    <property type="nucleotide sequence ID" value="NZ_JTBC02000008.1"/>
</dbReference>
<dbReference type="Pfam" id="PF23899">
    <property type="entry name" value="SU10_portal"/>
    <property type="match status" value="1"/>
</dbReference>
<dbReference type="EMBL" id="JTBC02000008">
    <property type="protein sequence ID" value="PNO65050.1"/>
    <property type="molecule type" value="Genomic_DNA"/>
</dbReference>
<reference evidence="2" key="1">
    <citation type="submission" date="2017-12" db="EMBL/GenBank/DDBJ databases">
        <title>FDA dAtabase for Regulatory Grade micrObial Sequences (FDA-ARGOS): Supporting development and validation of Infectious Disease Dx tests.</title>
        <authorList>
            <person name="Campos J."/>
            <person name="Goldberg B."/>
            <person name="Tallon L."/>
            <person name="Sadzewicz L."/>
            <person name="Sengamalay N."/>
            <person name="Ott S."/>
            <person name="Godinez A."/>
            <person name="Nagaraj S."/>
            <person name="Vavikolanu K."/>
            <person name="Vyas G."/>
            <person name="Nadendla S."/>
            <person name="Aluvathingal J."/>
            <person name="Geyer C."/>
            <person name="Nandy P."/>
            <person name="Hobson J."/>
            <person name="Sichtig H."/>
        </authorList>
    </citation>
    <scope>NUCLEOTIDE SEQUENCE [LARGE SCALE GENOMIC DNA]</scope>
    <source>
        <strain evidence="2">FDAARGOS_79</strain>
    </source>
</reference>
<protein>
    <recommendedName>
        <fullName evidence="3">Portal protein</fullName>
    </recommendedName>
</protein>
<comment type="caution">
    <text evidence="1">The sequence shown here is derived from an EMBL/GenBank/DDBJ whole genome shotgun (WGS) entry which is preliminary data.</text>
</comment>
<dbReference type="AlphaFoldDB" id="A0AAP8PG47"/>
<dbReference type="InterPro" id="IPR056909">
    <property type="entry name" value="SU10_portal"/>
</dbReference>
<dbReference type="Proteomes" id="UP000030378">
    <property type="component" value="Unassembled WGS sequence"/>
</dbReference>
<evidence type="ECO:0008006" key="3">
    <source>
        <dbReference type="Google" id="ProtNLM"/>
    </source>
</evidence>
<evidence type="ECO:0000313" key="1">
    <source>
        <dbReference type="EMBL" id="PNO65050.1"/>
    </source>
</evidence>